<feature type="signal peptide" evidence="2">
    <location>
        <begin position="1"/>
        <end position="24"/>
    </location>
</feature>
<evidence type="ECO:0008006" key="5">
    <source>
        <dbReference type="Google" id="ProtNLM"/>
    </source>
</evidence>
<evidence type="ECO:0000313" key="3">
    <source>
        <dbReference type="EMBL" id="KRG71337.1"/>
    </source>
</evidence>
<sequence>MKPLFSLLACAALSGLLVIAPARAGDGLNRSEVSTLVTSAGASMLVSAPLLLVASAADKSSTASSQSGQGQARRVSAGPLPDMKVEAITQDADGGRSVALADPLDAANTATLHWPQREDNPASNFVLGQTVAFTPSPQGAGWMLRAEDGAVLSFVPAIEAAQVSHSGKL</sequence>
<evidence type="ECO:0000313" key="4">
    <source>
        <dbReference type="Proteomes" id="UP000051863"/>
    </source>
</evidence>
<dbReference type="Proteomes" id="UP000051863">
    <property type="component" value="Unassembled WGS sequence"/>
</dbReference>
<proteinExistence type="predicted"/>
<evidence type="ECO:0000256" key="1">
    <source>
        <dbReference type="SAM" id="MobiDB-lite"/>
    </source>
</evidence>
<dbReference type="EMBL" id="LDJJ01000009">
    <property type="protein sequence ID" value="KRG71337.1"/>
    <property type="molecule type" value="Genomic_DNA"/>
</dbReference>
<dbReference type="OrthoDB" id="5997489at2"/>
<feature type="chain" id="PRO_5006394287" description="Transmembrane protein" evidence="2">
    <location>
        <begin position="25"/>
        <end position="169"/>
    </location>
</feature>
<comment type="caution">
    <text evidence="3">The sequence shown here is derived from an EMBL/GenBank/DDBJ whole genome shotgun (WGS) entry which is preliminary data.</text>
</comment>
<accession>A0A0R0CMT8</accession>
<name>A0A0R0CMT8_9GAMM</name>
<dbReference type="PATRIC" id="fig|405446.3.peg.3857"/>
<feature type="compositionally biased region" description="Low complexity" evidence="1">
    <location>
        <begin position="61"/>
        <end position="72"/>
    </location>
</feature>
<keyword evidence="2" id="KW-0732">Signal</keyword>
<gene>
    <name evidence="3" type="ORF">ABB27_03565</name>
</gene>
<reference evidence="3 4" key="1">
    <citation type="submission" date="2015-05" db="EMBL/GenBank/DDBJ databases">
        <title>Genome sequencing and analysis of members of genus Stenotrophomonas.</title>
        <authorList>
            <person name="Patil P.P."/>
            <person name="Midha S."/>
            <person name="Patil P.B."/>
        </authorList>
    </citation>
    <scope>NUCLEOTIDE SEQUENCE [LARGE SCALE GENOMIC DNA]</scope>
    <source>
        <strain evidence="3 4">DSM 18941</strain>
    </source>
</reference>
<protein>
    <recommendedName>
        <fullName evidence="5">Transmembrane protein</fullName>
    </recommendedName>
</protein>
<keyword evidence="4" id="KW-1185">Reference proteome</keyword>
<dbReference type="AlphaFoldDB" id="A0A0R0CMT8"/>
<organism evidence="3 4">
    <name type="scientific">Stenotrophomonas terrae</name>
    <dbReference type="NCBI Taxonomy" id="405446"/>
    <lineage>
        <taxon>Bacteria</taxon>
        <taxon>Pseudomonadati</taxon>
        <taxon>Pseudomonadota</taxon>
        <taxon>Gammaproteobacteria</taxon>
        <taxon>Lysobacterales</taxon>
        <taxon>Lysobacteraceae</taxon>
        <taxon>Stenotrophomonas</taxon>
    </lineage>
</organism>
<evidence type="ECO:0000256" key="2">
    <source>
        <dbReference type="SAM" id="SignalP"/>
    </source>
</evidence>
<dbReference type="RefSeq" id="WP_057626846.1">
    <property type="nucleotide sequence ID" value="NZ_LDJJ01000009.1"/>
</dbReference>
<feature type="region of interest" description="Disordered" evidence="1">
    <location>
        <begin position="61"/>
        <end position="82"/>
    </location>
</feature>